<protein>
    <submittedName>
        <fullName evidence="1">Uncharacterized protein</fullName>
    </submittedName>
</protein>
<comment type="caution">
    <text evidence="1">The sequence shown here is derived from an EMBL/GenBank/DDBJ whole genome shotgun (WGS) entry which is preliminary data.</text>
</comment>
<dbReference type="AlphaFoldDB" id="K1RVL4"/>
<feature type="non-terminal residue" evidence="1">
    <location>
        <position position="48"/>
    </location>
</feature>
<organism evidence="1">
    <name type="scientific">human gut metagenome</name>
    <dbReference type="NCBI Taxonomy" id="408170"/>
    <lineage>
        <taxon>unclassified sequences</taxon>
        <taxon>metagenomes</taxon>
        <taxon>organismal metagenomes</taxon>
    </lineage>
</organism>
<sequence>MRRLPKEDYDIMVAACDVGMIFLDYRFTIPNFPSRLLSYMQAKIPVLA</sequence>
<gene>
    <name evidence="1" type="ORF">OBE_15744</name>
</gene>
<evidence type="ECO:0000313" key="1">
    <source>
        <dbReference type="EMBL" id="EKC47374.1"/>
    </source>
</evidence>
<proteinExistence type="predicted"/>
<reference evidence="1" key="1">
    <citation type="journal article" date="2013" name="Environ. Microbiol.">
        <title>Microbiota from the distal guts of lean and obese adolescents exhibit partial functional redundancy besides clear differences in community structure.</title>
        <authorList>
            <person name="Ferrer M."/>
            <person name="Ruiz A."/>
            <person name="Lanza F."/>
            <person name="Haange S.B."/>
            <person name="Oberbach A."/>
            <person name="Till H."/>
            <person name="Bargiela R."/>
            <person name="Campoy C."/>
            <person name="Segura M.T."/>
            <person name="Richter M."/>
            <person name="von Bergen M."/>
            <person name="Seifert J."/>
            <person name="Suarez A."/>
        </authorList>
    </citation>
    <scope>NUCLEOTIDE SEQUENCE</scope>
</reference>
<name>K1RVL4_9ZZZZ</name>
<dbReference type="EMBL" id="AJWZ01010818">
    <property type="protein sequence ID" value="EKC47374.1"/>
    <property type="molecule type" value="Genomic_DNA"/>
</dbReference>
<accession>K1RVL4</accession>